<evidence type="ECO:0000313" key="1">
    <source>
        <dbReference type="EMBL" id="MBR7824717.1"/>
    </source>
</evidence>
<proteinExistence type="predicted"/>
<keyword evidence="2" id="KW-1185">Reference proteome</keyword>
<accession>A0A941E5D6</accession>
<reference evidence="1" key="1">
    <citation type="submission" date="2021-04" db="EMBL/GenBank/DDBJ databases">
        <title>Genome based classification of Actinospica acidithermotolerans sp. nov., an actinobacterium isolated from an Indonesian hot spring.</title>
        <authorList>
            <person name="Kusuma A.B."/>
            <person name="Putra K.E."/>
            <person name="Nafisah S."/>
            <person name="Loh J."/>
            <person name="Nouioui I."/>
            <person name="Goodfellow M."/>
        </authorList>
    </citation>
    <scope>NUCLEOTIDE SEQUENCE</scope>
    <source>
        <strain evidence="1">MGRD01-02</strain>
    </source>
</reference>
<dbReference type="Proteomes" id="UP000676325">
    <property type="component" value="Unassembled WGS sequence"/>
</dbReference>
<evidence type="ECO:0000313" key="2">
    <source>
        <dbReference type="Proteomes" id="UP000676325"/>
    </source>
</evidence>
<comment type="caution">
    <text evidence="1">The sequence shown here is derived from an EMBL/GenBank/DDBJ whole genome shotgun (WGS) entry which is preliminary data.</text>
</comment>
<gene>
    <name evidence="1" type="ORF">KDK95_00230</name>
</gene>
<dbReference type="AlphaFoldDB" id="A0A941E5D6"/>
<dbReference type="RefSeq" id="WP_212515872.1">
    <property type="nucleotide sequence ID" value="NZ_JAGSOH010000001.1"/>
</dbReference>
<name>A0A941E5D6_9ACTN</name>
<organism evidence="1 2">
    <name type="scientific">Actinospica acidithermotolerans</name>
    <dbReference type="NCBI Taxonomy" id="2828514"/>
    <lineage>
        <taxon>Bacteria</taxon>
        <taxon>Bacillati</taxon>
        <taxon>Actinomycetota</taxon>
        <taxon>Actinomycetes</taxon>
        <taxon>Catenulisporales</taxon>
        <taxon>Actinospicaceae</taxon>
        <taxon>Actinospica</taxon>
    </lineage>
</organism>
<protein>
    <submittedName>
        <fullName evidence="1">Uncharacterized protein</fullName>
    </submittedName>
</protein>
<sequence>MDKTGPYGFRDRQLTDHEGLPVPVGLFRRTHTGPSCAQEVAELVWFEARAIESVDSTANFDLGGHGEIRVCGQVDPSGRPRLLLVGGYQKSRRVDVRSWPAVI</sequence>
<dbReference type="EMBL" id="JAGSOH010000001">
    <property type="protein sequence ID" value="MBR7824717.1"/>
    <property type="molecule type" value="Genomic_DNA"/>
</dbReference>